<dbReference type="InterPro" id="IPR036227">
    <property type="entry name" value="Ribosomal_uL15/eL18_sf"/>
</dbReference>
<comment type="function">
    <text evidence="4">Binds to the 23S rRNA.</text>
</comment>
<keyword evidence="4" id="KW-0699">rRNA-binding</keyword>
<sequence length="156" mass="17161">MKQHQLKKNQVNKSKKRVGRGISAGGGKTAGRGTKGQRSRAGFNLPKKFEGGQTPLAMRLHKLKGFKSPKNDLVEISLDCISKHFKNGEMVTLEALQEKRIVNKEKQAKILNSGELKISIKIGNNVRASKSVLELISKTNNAVENKKDTSPSSKLK</sequence>
<gene>
    <name evidence="4 7" type="primary">rplO</name>
    <name evidence="7" type="ORF">COT12_01865</name>
</gene>
<dbReference type="Proteomes" id="UP000229896">
    <property type="component" value="Unassembled WGS sequence"/>
</dbReference>
<feature type="compositionally biased region" description="Gly residues" evidence="5">
    <location>
        <begin position="22"/>
        <end position="34"/>
    </location>
</feature>
<dbReference type="Gene3D" id="3.100.10.10">
    <property type="match status" value="1"/>
</dbReference>
<dbReference type="GO" id="GO:0019843">
    <property type="term" value="F:rRNA binding"/>
    <property type="evidence" value="ECO:0007669"/>
    <property type="project" value="UniProtKB-UniRule"/>
</dbReference>
<dbReference type="EMBL" id="PEXI01000058">
    <property type="protein sequence ID" value="PIU24279.1"/>
    <property type="molecule type" value="Genomic_DNA"/>
</dbReference>
<protein>
    <recommendedName>
        <fullName evidence="4">Large ribosomal subunit protein uL15</fullName>
    </recommendedName>
</protein>
<dbReference type="NCBIfam" id="TIGR01071">
    <property type="entry name" value="rplO_bact"/>
    <property type="match status" value="1"/>
</dbReference>
<comment type="similarity">
    <text evidence="1 4">Belongs to the universal ribosomal protein uL15 family.</text>
</comment>
<dbReference type="AlphaFoldDB" id="A0A2M6YC60"/>
<keyword evidence="4" id="KW-0694">RNA-binding</keyword>
<organism evidence="7 8">
    <name type="scientific">Candidatus Berkelbacteria bacterium CG08_land_8_20_14_0_20_39_8</name>
    <dbReference type="NCBI Taxonomy" id="1974511"/>
    <lineage>
        <taxon>Bacteria</taxon>
        <taxon>Candidatus Berkelbacteria</taxon>
    </lineage>
</organism>
<reference evidence="8" key="1">
    <citation type="submission" date="2017-09" db="EMBL/GenBank/DDBJ databases">
        <title>Depth-based differentiation of microbial function through sediment-hosted aquifers and enrichment of novel symbionts in the deep terrestrial subsurface.</title>
        <authorList>
            <person name="Probst A.J."/>
            <person name="Ladd B."/>
            <person name="Jarett J.K."/>
            <person name="Geller-Mcgrath D.E."/>
            <person name="Sieber C.M.K."/>
            <person name="Emerson J.B."/>
            <person name="Anantharaman K."/>
            <person name="Thomas B.C."/>
            <person name="Malmstrom R."/>
            <person name="Stieglmeier M."/>
            <person name="Klingl A."/>
            <person name="Woyke T."/>
            <person name="Ryan C.M."/>
            <person name="Banfield J.F."/>
        </authorList>
    </citation>
    <scope>NUCLEOTIDE SEQUENCE [LARGE SCALE GENOMIC DNA]</scope>
</reference>
<proteinExistence type="inferred from homology"/>
<evidence type="ECO:0000313" key="7">
    <source>
        <dbReference type="EMBL" id="PIU24279.1"/>
    </source>
</evidence>
<dbReference type="PANTHER" id="PTHR12934">
    <property type="entry name" value="50S RIBOSOMAL PROTEIN L15"/>
    <property type="match status" value="1"/>
</dbReference>
<name>A0A2M6YC60_9BACT</name>
<dbReference type="GO" id="GO:0022625">
    <property type="term" value="C:cytosolic large ribosomal subunit"/>
    <property type="evidence" value="ECO:0007669"/>
    <property type="project" value="TreeGrafter"/>
</dbReference>
<evidence type="ECO:0000256" key="4">
    <source>
        <dbReference type="HAMAP-Rule" id="MF_01341"/>
    </source>
</evidence>
<evidence type="ECO:0000313" key="8">
    <source>
        <dbReference type="Proteomes" id="UP000229896"/>
    </source>
</evidence>
<dbReference type="InterPro" id="IPR021131">
    <property type="entry name" value="Ribosomal_uL15/eL18"/>
</dbReference>
<comment type="caution">
    <text evidence="7">The sequence shown here is derived from an EMBL/GenBank/DDBJ whole genome shotgun (WGS) entry which is preliminary data.</text>
</comment>
<keyword evidence="3 4" id="KW-0687">Ribonucleoprotein</keyword>
<feature type="region of interest" description="Disordered" evidence="5">
    <location>
        <begin position="1"/>
        <end position="51"/>
    </location>
</feature>
<keyword evidence="2 4" id="KW-0689">Ribosomal protein</keyword>
<dbReference type="Pfam" id="PF00828">
    <property type="entry name" value="Ribosomal_L27A"/>
    <property type="match status" value="1"/>
</dbReference>
<comment type="subunit">
    <text evidence="4">Part of the 50S ribosomal subunit.</text>
</comment>
<dbReference type="HAMAP" id="MF_01341">
    <property type="entry name" value="Ribosomal_uL15"/>
    <property type="match status" value="1"/>
</dbReference>
<dbReference type="InterPro" id="IPR005749">
    <property type="entry name" value="Ribosomal_uL15_bac-type"/>
</dbReference>
<dbReference type="PANTHER" id="PTHR12934:SF11">
    <property type="entry name" value="LARGE RIBOSOMAL SUBUNIT PROTEIN UL15M"/>
    <property type="match status" value="1"/>
</dbReference>
<evidence type="ECO:0000256" key="5">
    <source>
        <dbReference type="SAM" id="MobiDB-lite"/>
    </source>
</evidence>
<accession>A0A2M6YC60</accession>
<evidence type="ECO:0000259" key="6">
    <source>
        <dbReference type="Pfam" id="PF00828"/>
    </source>
</evidence>
<feature type="domain" description="Large ribosomal subunit protein uL15/eL18" evidence="6">
    <location>
        <begin position="75"/>
        <end position="138"/>
    </location>
</feature>
<dbReference type="SUPFAM" id="SSF52080">
    <property type="entry name" value="Ribosomal proteins L15p and L18e"/>
    <property type="match status" value="1"/>
</dbReference>
<dbReference type="GO" id="GO:0003735">
    <property type="term" value="F:structural constituent of ribosome"/>
    <property type="evidence" value="ECO:0007669"/>
    <property type="project" value="InterPro"/>
</dbReference>
<evidence type="ECO:0000256" key="1">
    <source>
        <dbReference type="ARBA" id="ARBA00007320"/>
    </source>
</evidence>
<dbReference type="GO" id="GO:0006412">
    <property type="term" value="P:translation"/>
    <property type="evidence" value="ECO:0007669"/>
    <property type="project" value="UniProtKB-UniRule"/>
</dbReference>
<dbReference type="InterPro" id="IPR030878">
    <property type="entry name" value="Ribosomal_uL15"/>
</dbReference>
<evidence type="ECO:0000256" key="3">
    <source>
        <dbReference type="ARBA" id="ARBA00023274"/>
    </source>
</evidence>
<evidence type="ECO:0000256" key="2">
    <source>
        <dbReference type="ARBA" id="ARBA00022980"/>
    </source>
</evidence>